<evidence type="ECO:0000256" key="9">
    <source>
        <dbReference type="ARBA" id="ARBA00022840"/>
    </source>
</evidence>
<evidence type="ECO:0000256" key="1">
    <source>
        <dbReference type="ARBA" id="ARBA00000085"/>
    </source>
</evidence>
<evidence type="ECO:0000256" key="7">
    <source>
        <dbReference type="ARBA" id="ARBA00022741"/>
    </source>
</evidence>
<dbReference type="FunFam" id="3.30.565.10:FF:000006">
    <property type="entry name" value="Sensor histidine kinase WalK"/>
    <property type="match status" value="1"/>
</dbReference>
<dbReference type="InterPro" id="IPR004358">
    <property type="entry name" value="Sig_transdc_His_kin-like_C"/>
</dbReference>
<dbReference type="PANTHER" id="PTHR45569">
    <property type="entry name" value="SENSOR PROTEIN KDPD"/>
    <property type="match status" value="1"/>
</dbReference>
<dbReference type="EC" id="2.7.13.3" evidence="3"/>
<feature type="transmembrane region" description="Helical" evidence="13">
    <location>
        <begin position="22"/>
        <end position="41"/>
    </location>
</feature>
<feature type="domain" description="Histidine kinase" evidence="14">
    <location>
        <begin position="282"/>
        <end position="500"/>
    </location>
</feature>
<gene>
    <name evidence="15" type="ORF">FNB15_00705</name>
</gene>
<dbReference type="Pfam" id="PF13493">
    <property type="entry name" value="DUF4118"/>
    <property type="match status" value="1"/>
</dbReference>
<dbReference type="PRINTS" id="PR00344">
    <property type="entry name" value="BCTRLSENSOR"/>
</dbReference>
<keyword evidence="6 13" id="KW-0812">Transmembrane</keyword>
<dbReference type="RefSeq" id="WP_144066872.1">
    <property type="nucleotide sequence ID" value="NZ_CP041636.1"/>
</dbReference>
<keyword evidence="10 13" id="KW-1133">Transmembrane helix</keyword>
<dbReference type="Gene3D" id="1.10.287.130">
    <property type="match status" value="1"/>
</dbReference>
<dbReference type="EMBL" id="CP041636">
    <property type="protein sequence ID" value="QDO95891.1"/>
    <property type="molecule type" value="Genomic_DNA"/>
</dbReference>
<dbReference type="InterPro" id="IPR036890">
    <property type="entry name" value="HATPase_C_sf"/>
</dbReference>
<dbReference type="PANTHER" id="PTHR45569:SF1">
    <property type="entry name" value="SENSOR PROTEIN KDPD"/>
    <property type="match status" value="1"/>
</dbReference>
<evidence type="ECO:0000256" key="5">
    <source>
        <dbReference type="ARBA" id="ARBA00022679"/>
    </source>
</evidence>
<dbReference type="InterPro" id="IPR005467">
    <property type="entry name" value="His_kinase_dom"/>
</dbReference>
<keyword evidence="16" id="KW-1185">Reference proteome</keyword>
<dbReference type="InterPro" id="IPR038318">
    <property type="entry name" value="KdpD_sf"/>
</dbReference>
<keyword evidence="9" id="KW-0067">ATP-binding</keyword>
<keyword evidence="8" id="KW-0418">Kinase</keyword>
<dbReference type="Gene3D" id="1.20.120.620">
    <property type="entry name" value="Backbone structure of the membrane domain of e. Coli histidine kinase receptor kdpd"/>
    <property type="match status" value="1"/>
</dbReference>
<keyword evidence="7" id="KW-0547">Nucleotide-binding</keyword>
<keyword evidence="11" id="KW-0902">Two-component regulatory system</keyword>
<evidence type="ECO:0000256" key="11">
    <source>
        <dbReference type="ARBA" id="ARBA00023012"/>
    </source>
</evidence>
<evidence type="ECO:0000256" key="2">
    <source>
        <dbReference type="ARBA" id="ARBA00004141"/>
    </source>
</evidence>
<dbReference type="Gene3D" id="3.30.565.10">
    <property type="entry name" value="Histidine kinase-like ATPase, C-terminal domain"/>
    <property type="match status" value="1"/>
</dbReference>
<dbReference type="SMART" id="SM00388">
    <property type="entry name" value="HisKA"/>
    <property type="match status" value="1"/>
</dbReference>
<evidence type="ECO:0000256" key="6">
    <source>
        <dbReference type="ARBA" id="ARBA00022692"/>
    </source>
</evidence>
<feature type="transmembrane region" description="Helical" evidence="13">
    <location>
        <begin position="47"/>
        <end position="66"/>
    </location>
</feature>
<dbReference type="SUPFAM" id="SSF47384">
    <property type="entry name" value="Homodimeric domain of signal transducing histidine kinase"/>
    <property type="match status" value="1"/>
</dbReference>
<evidence type="ECO:0000256" key="10">
    <source>
        <dbReference type="ARBA" id="ARBA00022989"/>
    </source>
</evidence>
<feature type="transmembrane region" description="Helical" evidence="13">
    <location>
        <begin position="73"/>
        <end position="93"/>
    </location>
</feature>
<proteinExistence type="predicted"/>
<dbReference type="InterPro" id="IPR003594">
    <property type="entry name" value="HATPase_dom"/>
</dbReference>
<dbReference type="AlphaFoldDB" id="A0A516GWH6"/>
<name>A0A516GWH6_9PROT</name>
<evidence type="ECO:0000313" key="16">
    <source>
        <dbReference type="Proteomes" id="UP000317496"/>
    </source>
</evidence>
<comment type="subcellular location">
    <subcellularLocation>
        <location evidence="2">Membrane</location>
        <topology evidence="2">Multi-pass membrane protein</topology>
    </subcellularLocation>
</comment>
<protein>
    <recommendedName>
        <fullName evidence="3">histidine kinase</fullName>
        <ecNumber evidence="3">2.7.13.3</ecNumber>
    </recommendedName>
</protein>
<accession>A0A516GWH6</accession>
<evidence type="ECO:0000256" key="4">
    <source>
        <dbReference type="ARBA" id="ARBA00022553"/>
    </source>
</evidence>
<dbReference type="InterPro" id="IPR025201">
    <property type="entry name" value="KdpD_TM"/>
</dbReference>
<dbReference type="Pfam" id="PF02518">
    <property type="entry name" value="HATPase_c"/>
    <property type="match status" value="1"/>
</dbReference>
<dbReference type="GO" id="GO:0000155">
    <property type="term" value="F:phosphorelay sensor kinase activity"/>
    <property type="evidence" value="ECO:0007669"/>
    <property type="project" value="InterPro"/>
</dbReference>
<dbReference type="CDD" id="cd00082">
    <property type="entry name" value="HisKA"/>
    <property type="match status" value="1"/>
</dbReference>
<organism evidence="15 16">
    <name type="scientific">Ferrovibrio terrae</name>
    <dbReference type="NCBI Taxonomy" id="2594003"/>
    <lineage>
        <taxon>Bacteria</taxon>
        <taxon>Pseudomonadati</taxon>
        <taxon>Pseudomonadota</taxon>
        <taxon>Alphaproteobacteria</taxon>
        <taxon>Rhodospirillales</taxon>
        <taxon>Rhodospirillaceae</taxon>
        <taxon>Ferrovibrio</taxon>
    </lineage>
</organism>
<dbReference type="Pfam" id="PF00512">
    <property type="entry name" value="HisKA"/>
    <property type="match status" value="1"/>
</dbReference>
<evidence type="ECO:0000259" key="14">
    <source>
        <dbReference type="PROSITE" id="PS50109"/>
    </source>
</evidence>
<keyword evidence="12 13" id="KW-0472">Membrane</keyword>
<dbReference type="Proteomes" id="UP000317496">
    <property type="component" value="Chromosome"/>
</dbReference>
<keyword evidence="5" id="KW-0808">Transferase</keyword>
<dbReference type="InterPro" id="IPR052023">
    <property type="entry name" value="Histidine_kinase_KdpD"/>
</dbReference>
<keyword evidence="4" id="KW-0597">Phosphoprotein</keyword>
<evidence type="ECO:0000256" key="13">
    <source>
        <dbReference type="SAM" id="Phobius"/>
    </source>
</evidence>
<evidence type="ECO:0000256" key="8">
    <source>
        <dbReference type="ARBA" id="ARBA00022777"/>
    </source>
</evidence>
<evidence type="ECO:0000313" key="15">
    <source>
        <dbReference type="EMBL" id="QDO95891.1"/>
    </source>
</evidence>
<reference evidence="15 16" key="1">
    <citation type="submission" date="2019-07" db="EMBL/GenBank/DDBJ databases">
        <title>Genome sequencing for Ferrovibrio sp. K5.</title>
        <authorList>
            <person name="Park S.-J."/>
        </authorList>
    </citation>
    <scope>NUCLEOTIDE SEQUENCE [LARGE SCALE GENOMIC DNA]</scope>
    <source>
        <strain evidence="15 16">K5</strain>
    </source>
</reference>
<dbReference type="SMART" id="SM00387">
    <property type="entry name" value="HATPase_c"/>
    <property type="match status" value="1"/>
</dbReference>
<dbReference type="GO" id="GO:0005886">
    <property type="term" value="C:plasma membrane"/>
    <property type="evidence" value="ECO:0007669"/>
    <property type="project" value="TreeGrafter"/>
</dbReference>
<dbReference type="OrthoDB" id="9806130at2"/>
<evidence type="ECO:0000256" key="12">
    <source>
        <dbReference type="ARBA" id="ARBA00023136"/>
    </source>
</evidence>
<dbReference type="InterPro" id="IPR003661">
    <property type="entry name" value="HisK_dim/P_dom"/>
</dbReference>
<dbReference type="KEGG" id="fer:FNB15_00705"/>
<feature type="transmembrane region" description="Helical" evidence="13">
    <location>
        <begin position="105"/>
        <end position="122"/>
    </location>
</feature>
<dbReference type="InterPro" id="IPR036097">
    <property type="entry name" value="HisK_dim/P_sf"/>
</dbReference>
<comment type="catalytic activity">
    <reaction evidence="1">
        <text>ATP + protein L-histidine = ADP + protein N-phospho-L-histidine.</text>
        <dbReference type="EC" id="2.7.13.3"/>
    </reaction>
</comment>
<evidence type="ECO:0000256" key="3">
    <source>
        <dbReference type="ARBA" id="ARBA00012438"/>
    </source>
</evidence>
<sequence>MTSPIALPIAGEDPARPRAGRVLLHSVVAAVVVGLAGIAVFTLSRTINVTSASILFVPVILGAAIFGGMIPSLTAALASLAVCSVLFYNPAFFLPDADPQEVADIFVFGGVAIVSSQLAGYARRATAASRRREAIMEYLLAFNRRISAVVDPAKIPAVLAEELSHSLGSAAAIYLDDAGGLRELAVVGDFGTVQPLAAAELAWRQRERETAVPPVYLLRSGGAPVGVIVVGAEPDSRLDPLAIAAMIEQSGLALARMRLALRVEEARVQAKAENLREAVLGSISHDLHTPLASILGSVTTLEKFGPICDENTRAELQSTIREEAERLERYIRRMLDLTRIRAGRLAPQMEPIDVADITNAALRQTQKALMRHSIESDDMLALPMVETDPVLVEQALVNILENAAKYSPPGSVIFLRGQVEDERVVLSVQDSGIGLDRTEAQKIFAPFYRAADATSGQVAGNGLGLMVSKAFVEAAGGEIWADSRGVGQGAAFHIGMPLAKTLQVTDEGEAAWATSAES</sequence>
<dbReference type="GO" id="GO:0005524">
    <property type="term" value="F:ATP binding"/>
    <property type="evidence" value="ECO:0007669"/>
    <property type="project" value="UniProtKB-KW"/>
</dbReference>
<dbReference type="SUPFAM" id="SSF55874">
    <property type="entry name" value="ATPase domain of HSP90 chaperone/DNA topoisomerase II/histidine kinase"/>
    <property type="match status" value="1"/>
</dbReference>
<dbReference type="PROSITE" id="PS50109">
    <property type="entry name" value="HIS_KIN"/>
    <property type="match status" value="1"/>
</dbReference>